<evidence type="ECO:0000313" key="3">
    <source>
        <dbReference type="Proteomes" id="UP000799324"/>
    </source>
</evidence>
<feature type="region of interest" description="Disordered" evidence="1">
    <location>
        <begin position="245"/>
        <end position="267"/>
    </location>
</feature>
<evidence type="ECO:0000313" key="2">
    <source>
        <dbReference type="EMBL" id="KAF2650757.1"/>
    </source>
</evidence>
<reference evidence="2" key="1">
    <citation type="journal article" date="2020" name="Stud. Mycol.">
        <title>101 Dothideomycetes genomes: a test case for predicting lifestyles and emergence of pathogens.</title>
        <authorList>
            <person name="Haridas S."/>
            <person name="Albert R."/>
            <person name="Binder M."/>
            <person name="Bloem J."/>
            <person name="Labutti K."/>
            <person name="Salamov A."/>
            <person name="Andreopoulos B."/>
            <person name="Baker S."/>
            <person name="Barry K."/>
            <person name="Bills G."/>
            <person name="Bluhm B."/>
            <person name="Cannon C."/>
            <person name="Castanera R."/>
            <person name="Culley D."/>
            <person name="Daum C."/>
            <person name="Ezra D."/>
            <person name="Gonzalez J."/>
            <person name="Henrissat B."/>
            <person name="Kuo A."/>
            <person name="Liang C."/>
            <person name="Lipzen A."/>
            <person name="Lutzoni F."/>
            <person name="Magnuson J."/>
            <person name="Mondo S."/>
            <person name="Nolan M."/>
            <person name="Ohm R."/>
            <person name="Pangilinan J."/>
            <person name="Park H.-J."/>
            <person name="Ramirez L."/>
            <person name="Alfaro M."/>
            <person name="Sun H."/>
            <person name="Tritt A."/>
            <person name="Yoshinaga Y."/>
            <person name="Zwiers L.-H."/>
            <person name="Turgeon B."/>
            <person name="Goodwin S."/>
            <person name="Spatafora J."/>
            <person name="Crous P."/>
            <person name="Grigoriev I."/>
        </authorList>
    </citation>
    <scope>NUCLEOTIDE SEQUENCE</scope>
    <source>
        <strain evidence="2">CBS 122681</strain>
    </source>
</reference>
<keyword evidence="3" id="KW-1185">Reference proteome</keyword>
<accession>A0A6A6SUM2</accession>
<dbReference type="Proteomes" id="UP000799324">
    <property type="component" value="Unassembled WGS sequence"/>
</dbReference>
<dbReference type="EMBL" id="MU004445">
    <property type="protein sequence ID" value="KAF2650757.1"/>
    <property type="molecule type" value="Genomic_DNA"/>
</dbReference>
<evidence type="ECO:0000256" key="1">
    <source>
        <dbReference type="SAM" id="MobiDB-lite"/>
    </source>
</evidence>
<proteinExistence type="predicted"/>
<sequence length="571" mass="63450">MAAAAAGFSLFAHLPTRDQRAPSKVPGRSQARVLSFSSFPSHSSHSSHFVPSHTAICTPTASQRSVFCVFRRKQSVVKMKLLLSIALLLPALAAAFPSTDRSSCNKASCEKGKDICSKLTGWRQQQCYGYICQKEPAGRCNNCPNCDKAGRDAAPGDVTIAQPVDVALDAREQDQDQSVGGAPRLCRVGIFNCNGCRKWWDSCRKIRTEKICCRNFYKAPQQCQSKCYCDKAGEWKPPCNKSPFEEAVPAEEPEHEREQSRDQSVEMPPAKCKAGVFQCDACDDWFKGCMSTNNGNKGQCCKNIPRDAPQQCQLHCYCDKAGKWKSPCGKWSAEEQPEPEVSIPTLDDRDAPVKEPSIADSANPQPPDGPQLSCSPASENCGECSDIYTKYYERCEREAKGKWISICLIFTCKSWDPLIAPVQCRKGCFCDKSAKWRKGDCEKIPIWPDQAQMINEKGVEGAMQELGFDPTTFFNDPLETRAETAIEPAAIDTKEEEGLDGEQDNAPGICRIGIFDCNECTKYLQTCRPCKTKYCMDGCCQNMYNKGPHQCRKGCYCDFNDGIQACRGRTW</sequence>
<feature type="region of interest" description="Disordered" evidence="1">
    <location>
        <begin position="329"/>
        <end position="379"/>
    </location>
</feature>
<name>A0A6A6SUM2_9PLEO</name>
<gene>
    <name evidence="2" type="ORF">K491DRAFT_119193</name>
</gene>
<protein>
    <submittedName>
        <fullName evidence="2">Uncharacterized protein</fullName>
    </submittedName>
</protein>
<dbReference type="AlphaFoldDB" id="A0A6A6SUM2"/>
<feature type="compositionally biased region" description="Basic and acidic residues" evidence="1">
    <location>
        <begin position="252"/>
        <end position="264"/>
    </location>
</feature>
<organism evidence="2 3">
    <name type="scientific">Lophiostoma macrostomum CBS 122681</name>
    <dbReference type="NCBI Taxonomy" id="1314788"/>
    <lineage>
        <taxon>Eukaryota</taxon>
        <taxon>Fungi</taxon>
        <taxon>Dikarya</taxon>
        <taxon>Ascomycota</taxon>
        <taxon>Pezizomycotina</taxon>
        <taxon>Dothideomycetes</taxon>
        <taxon>Pleosporomycetidae</taxon>
        <taxon>Pleosporales</taxon>
        <taxon>Lophiostomataceae</taxon>
        <taxon>Lophiostoma</taxon>
    </lineage>
</organism>